<dbReference type="PANTHER" id="PTHR34696:SF1">
    <property type="entry name" value="PHOSPHORIBOSYLFORMYLGLYCINAMIDINE SYNTHASE SUBUNIT PURS"/>
    <property type="match status" value="1"/>
</dbReference>
<dbReference type="InterPro" id="IPR036604">
    <property type="entry name" value="PurS-like_sf"/>
</dbReference>
<dbReference type="GO" id="GO:0005524">
    <property type="term" value="F:ATP binding"/>
    <property type="evidence" value="ECO:0007669"/>
    <property type="project" value="UniProtKB-UniRule"/>
</dbReference>
<organism evidence="7 8">
    <name type="scientific">Methanolobus halotolerans</name>
    <dbReference type="NCBI Taxonomy" id="2052935"/>
    <lineage>
        <taxon>Archaea</taxon>
        <taxon>Methanobacteriati</taxon>
        <taxon>Methanobacteriota</taxon>
        <taxon>Stenosarchaea group</taxon>
        <taxon>Methanomicrobia</taxon>
        <taxon>Methanosarcinales</taxon>
        <taxon>Methanosarcinaceae</taxon>
        <taxon>Methanolobus</taxon>
    </lineage>
</organism>
<keyword evidence="1 6" id="KW-0963">Cytoplasm</keyword>
<dbReference type="SUPFAM" id="SSF82697">
    <property type="entry name" value="PurS-like"/>
    <property type="match status" value="1"/>
</dbReference>
<dbReference type="PANTHER" id="PTHR34696">
    <property type="entry name" value="PHOSPHORIBOSYLFORMYLGLYCINAMIDINE SYNTHASE SUBUNIT PURS"/>
    <property type="match status" value="1"/>
</dbReference>
<evidence type="ECO:0000256" key="6">
    <source>
        <dbReference type="HAMAP-Rule" id="MF_01926"/>
    </source>
</evidence>
<name>A0A4E0QR61_9EURY</name>
<dbReference type="GO" id="GO:0005737">
    <property type="term" value="C:cytoplasm"/>
    <property type="evidence" value="ECO:0007669"/>
    <property type="project" value="UniProtKB-SubCell"/>
</dbReference>
<dbReference type="Proteomes" id="UP000297295">
    <property type="component" value="Unassembled WGS sequence"/>
</dbReference>
<gene>
    <name evidence="6" type="primary">purS</name>
    <name evidence="7" type="ORF">CUN85_08660</name>
</gene>
<evidence type="ECO:0000256" key="1">
    <source>
        <dbReference type="ARBA" id="ARBA00022490"/>
    </source>
</evidence>
<comment type="similarity">
    <text evidence="6">Belongs to the PurS family.</text>
</comment>
<comment type="function">
    <text evidence="6">Part of the phosphoribosylformylglycinamidine synthase complex involved in the purines biosynthetic pathway. Catalyzes the ATP-dependent conversion of formylglycinamide ribonucleotide (FGAR) and glutamine to yield formylglycinamidine ribonucleotide (FGAM) and glutamate. The FGAM synthase complex is composed of three subunits. PurQ produces an ammonia molecule by converting glutamine to glutamate. PurL transfers the ammonia molecule to FGAR to form FGAM in an ATP-dependent manner. PurS interacts with PurQ and PurL and is thought to assist in the transfer of the ammonia molecule from PurQ to PurL.</text>
</comment>
<comment type="subcellular location">
    <subcellularLocation>
        <location evidence="6">Cytoplasm</location>
    </subcellularLocation>
</comment>
<dbReference type="AlphaFoldDB" id="A0A4E0QR61"/>
<dbReference type="RefSeq" id="WP_135389917.1">
    <property type="nucleotide sequence ID" value="NZ_PGGK01000008.1"/>
</dbReference>
<keyword evidence="3 6" id="KW-0547">Nucleotide-binding</keyword>
<dbReference type="GO" id="GO:0006189">
    <property type="term" value="P:'de novo' IMP biosynthetic process"/>
    <property type="evidence" value="ECO:0007669"/>
    <property type="project" value="UniProtKB-UniRule"/>
</dbReference>
<protein>
    <recommendedName>
        <fullName evidence="6">Phosphoribosylformylglycinamidine synthase subunit PurS</fullName>
        <shortName evidence="6">FGAM synthase</shortName>
        <ecNumber evidence="6">6.3.5.3</ecNumber>
    </recommendedName>
    <alternativeName>
        <fullName evidence="6">Formylglycinamide ribonucleotide amidotransferase subunit III</fullName>
        <shortName evidence="6">FGAR amidotransferase III</shortName>
        <shortName evidence="6">FGAR-AT III</shortName>
    </alternativeName>
    <alternativeName>
        <fullName evidence="6">Phosphoribosylformylglycinamidine synthase subunit III</fullName>
    </alternativeName>
</protein>
<dbReference type="InterPro" id="IPR003850">
    <property type="entry name" value="PurS"/>
</dbReference>
<comment type="subunit">
    <text evidence="6">Part of the FGAM synthase complex composed of 1 PurL, 1 PurQ and 2 PurS subunits.</text>
</comment>
<comment type="catalytic activity">
    <reaction evidence="6">
        <text>N(2)-formyl-N(1)-(5-phospho-beta-D-ribosyl)glycinamide + L-glutamine + ATP + H2O = 2-formamido-N(1)-(5-O-phospho-beta-D-ribosyl)acetamidine + L-glutamate + ADP + phosphate + H(+)</text>
        <dbReference type="Rhea" id="RHEA:17129"/>
        <dbReference type="ChEBI" id="CHEBI:15377"/>
        <dbReference type="ChEBI" id="CHEBI:15378"/>
        <dbReference type="ChEBI" id="CHEBI:29985"/>
        <dbReference type="ChEBI" id="CHEBI:30616"/>
        <dbReference type="ChEBI" id="CHEBI:43474"/>
        <dbReference type="ChEBI" id="CHEBI:58359"/>
        <dbReference type="ChEBI" id="CHEBI:147286"/>
        <dbReference type="ChEBI" id="CHEBI:147287"/>
        <dbReference type="ChEBI" id="CHEBI:456216"/>
        <dbReference type="EC" id="6.3.5.3"/>
    </reaction>
</comment>
<evidence type="ECO:0000313" key="8">
    <source>
        <dbReference type="Proteomes" id="UP000297295"/>
    </source>
</evidence>
<keyword evidence="8" id="KW-1185">Reference proteome</keyword>
<dbReference type="OrthoDB" id="56303at2157"/>
<dbReference type="EC" id="6.3.5.3" evidence="6"/>
<dbReference type="EMBL" id="PGGK01000008">
    <property type="protein sequence ID" value="TGC08731.1"/>
    <property type="molecule type" value="Genomic_DNA"/>
</dbReference>
<evidence type="ECO:0000256" key="2">
    <source>
        <dbReference type="ARBA" id="ARBA00022598"/>
    </source>
</evidence>
<proteinExistence type="inferred from homology"/>
<comment type="caution">
    <text evidence="7">The sequence shown here is derived from an EMBL/GenBank/DDBJ whole genome shotgun (WGS) entry which is preliminary data.</text>
</comment>
<keyword evidence="5 6" id="KW-0067">ATP-binding</keyword>
<dbReference type="UniPathway" id="UPA00074">
    <property type="reaction ID" value="UER00128"/>
</dbReference>
<comment type="pathway">
    <text evidence="6">Purine metabolism; IMP biosynthesis via de novo pathway; 5-amino-1-(5-phospho-D-ribosyl)imidazole from N(2)-formyl-N(1)-(5-phospho-D-ribosyl)glycinamide: step 1/2.</text>
</comment>
<keyword evidence="2 6" id="KW-0436">Ligase</keyword>
<accession>A0A4E0QR61</accession>
<dbReference type="Pfam" id="PF02700">
    <property type="entry name" value="PurS"/>
    <property type="match status" value="1"/>
</dbReference>
<evidence type="ECO:0000256" key="5">
    <source>
        <dbReference type="ARBA" id="ARBA00022840"/>
    </source>
</evidence>
<keyword evidence="4 6" id="KW-0658">Purine biosynthesis</keyword>
<evidence type="ECO:0000313" key="7">
    <source>
        <dbReference type="EMBL" id="TGC08731.1"/>
    </source>
</evidence>
<reference evidence="7 8" key="1">
    <citation type="submission" date="2017-11" db="EMBL/GenBank/DDBJ databases">
        <title>Isolation and Characterization of Methanogenic Archaea from Saline Meromictic Lake at Siberia.</title>
        <authorList>
            <person name="Shen Y."/>
            <person name="Huang H.-H."/>
            <person name="Lai M.-C."/>
            <person name="Chen S.-C."/>
        </authorList>
    </citation>
    <scope>NUCLEOTIDE SEQUENCE [LARGE SCALE GENOMIC DNA]</scope>
    <source>
        <strain evidence="7 8">SY-01</strain>
    </source>
</reference>
<evidence type="ECO:0000256" key="4">
    <source>
        <dbReference type="ARBA" id="ARBA00022755"/>
    </source>
</evidence>
<sequence length="83" mass="9452">MQYQAEVTIELKAGMLDPEGTTIKRALEHLGYGTDSVRTAKKYTITLQAKNIDAARVNVEEMCQKLIANPIIHNYEIFLRELE</sequence>
<dbReference type="NCBIfam" id="NF004630">
    <property type="entry name" value="PRK05974.1"/>
    <property type="match status" value="1"/>
</dbReference>
<dbReference type="NCBIfam" id="TIGR00302">
    <property type="entry name" value="phosphoribosylformylglycinamidine synthase subunit PurS"/>
    <property type="match status" value="1"/>
</dbReference>
<dbReference type="Gene3D" id="3.30.1280.10">
    <property type="entry name" value="Phosphoribosylformylglycinamidine synthase subunit PurS"/>
    <property type="match status" value="1"/>
</dbReference>
<evidence type="ECO:0000256" key="3">
    <source>
        <dbReference type="ARBA" id="ARBA00022741"/>
    </source>
</evidence>
<dbReference type="HAMAP" id="MF_01926">
    <property type="entry name" value="PurS"/>
    <property type="match status" value="1"/>
</dbReference>
<dbReference type="GO" id="GO:0004642">
    <property type="term" value="F:phosphoribosylformylglycinamidine synthase activity"/>
    <property type="evidence" value="ECO:0007669"/>
    <property type="project" value="UniProtKB-UniRule"/>
</dbReference>